<dbReference type="SUPFAM" id="SSF52172">
    <property type="entry name" value="CheY-like"/>
    <property type="match status" value="1"/>
</dbReference>
<dbReference type="InterPro" id="IPR003018">
    <property type="entry name" value="GAF"/>
</dbReference>
<dbReference type="SUPFAM" id="SSF55781">
    <property type="entry name" value="GAF domain-like"/>
    <property type="match status" value="1"/>
</dbReference>
<dbReference type="InterPro" id="IPR011006">
    <property type="entry name" value="CheY-like_superfamily"/>
</dbReference>
<dbReference type="GO" id="GO:0016301">
    <property type="term" value="F:kinase activity"/>
    <property type="evidence" value="ECO:0007669"/>
    <property type="project" value="UniProtKB-KW"/>
</dbReference>
<evidence type="ECO:0000313" key="6">
    <source>
        <dbReference type="EMBL" id="AWK72702.1"/>
    </source>
</evidence>
<dbReference type="InterPro" id="IPR012074">
    <property type="entry name" value="GAF_ANTAR"/>
</dbReference>
<evidence type="ECO:0000256" key="2">
    <source>
        <dbReference type="ARBA" id="ARBA00022777"/>
    </source>
</evidence>
<evidence type="ECO:0000256" key="1">
    <source>
        <dbReference type="ARBA" id="ARBA00022679"/>
    </source>
</evidence>
<sequence>MGTRSPEIGRVVPLPEELGADVTPGRHRRADDTLARHRRADDTLARHRRVDAIASALDNLQRRLTTPAQLQGFLQELCDCVVSTIVEADMAGVTLMDEDGRAETAACTDRRVVDIDLNQYRNGEGPCLEAATTGQIVKVRVDEVVERWPAFAADVHDIGAASYLSAPLRVGEAHASSLNLYSLGSHGFGDLDVALLRIFTSFAEVVTRMTREAAAAHDEVAGLKKAMVTRGVIEQAKGILMAAERISADEAFRMLVTNSQRRNVKLVTVAHEVVEAVAADDGDSD</sequence>
<reference evidence="6 7" key="1">
    <citation type="submission" date="2017-05" db="EMBL/GenBank/DDBJ databases">
        <title>Isolation of Rhodococcus sp. S2-17 biodegrading of BP-3.</title>
        <authorList>
            <person name="Lee Y."/>
            <person name="Kim K.H."/>
            <person name="Chun B.H."/>
            <person name="Jung H.S."/>
            <person name="Jeon C.O."/>
        </authorList>
    </citation>
    <scope>NUCLEOTIDE SEQUENCE [LARGE SCALE GENOMIC DNA]</scope>
    <source>
        <strain evidence="6 7">S2-17</strain>
    </source>
</reference>
<dbReference type="Pfam" id="PF03861">
    <property type="entry name" value="ANTAR"/>
    <property type="match status" value="1"/>
</dbReference>
<dbReference type="InterPro" id="IPR036388">
    <property type="entry name" value="WH-like_DNA-bd_sf"/>
</dbReference>
<dbReference type="PIRSF" id="PIRSF036625">
    <property type="entry name" value="GAF_ANTAR"/>
    <property type="match status" value="1"/>
</dbReference>
<keyword evidence="1" id="KW-0808">Transferase</keyword>
<evidence type="ECO:0000259" key="5">
    <source>
        <dbReference type="PROSITE" id="PS50921"/>
    </source>
</evidence>
<dbReference type="Proteomes" id="UP000245711">
    <property type="component" value="Chromosome"/>
</dbReference>
<dbReference type="InterPro" id="IPR029016">
    <property type="entry name" value="GAF-like_dom_sf"/>
</dbReference>
<accession>A0A2S2BVT8</accession>
<dbReference type="PROSITE" id="PS50921">
    <property type="entry name" value="ANTAR"/>
    <property type="match status" value="1"/>
</dbReference>
<dbReference type="Gene3D" id="3.30.450.40">
    <property type="match status" value="1"/>
</dbReference>
<dbReference type="SMART" id="SM01012">
    <property type="entry name" value="ANTAR"/>
    <property type="match status" value="1"/>
</dbReference>
<dbReference type="EMBL" id="CP021354">
    <property type="protein sequence ID" value="AWK72702.1"/>
    <property type="molecule type" value="Genomic_DNA"/>
</dbReference>
<proteinExistence type="predicted"/>
<keyword evidence="3" id="KW-0805">Transcription regulation</keyword>
<keyword evidence="7" id="KW-1185">Reference proteome</keyword>
<dbReference type="GO" id="GO:0003723">
    <property type="term" value="F:RNA binding"/>
    <property type="evidence" value="ECO:0007669"/>
    <property type="project" value="InterPro"/>
</dbReference>
<evidence type="ECO:0000256" key="3">
    <source>
        <dbReference type="ARBA" id="ARBA00023015"/>
    </source>
</evidence>
<dbReference type="AlphaFoldDB" id="A0A2S2BVT8"/>
<dbReference type="InterPro" id="IPR005561">
    <property type="entry name" value="ANTAR"/>
</dbReference>
<organism evidence="6 7">
    <name type="scientific">Rhodococcus oxybenzonivorans</name>
    <dbReference type="NCBI Taxonomy" id="1990687"/>
    <lineage>
        <taxon>Bacteria</taxon>
        <taxon>Bacillati</taxon>
        <taxon>Actinomycetota</taxon>
        <taxon>Actinomycetes</taxon>
        <taxon>Mycobacteriales</taxon>
        <taxon>Nocardiaceae</taxon>
        <taxon>Rhodococcus</taxon>
    </lineage>
</organism>
<protein>
    <recommendedName>
        <fullName evidence="5">ANTAR domain-containing protein</fullName>
    </recommendedName>
</protein>
<dbReference type="KEGG" id="roz:CBI38_15160"/>
<evidence type="ECO:0000313" key="7">
    <source>
        <dbReference type="Proteomes" id="UP000245711"/>
    </source>
</evidence>
<evidence type="ECO:0000256" key="4">
    <source>
        <dbReference type="ARBA" id="ARBA00023163"/>
    </source>
</evidence>
<feature type="domain" description="ANTAR" evidence="5">
    <location>
        <begin position="213"/>
        <end position="274"/>
    </location>
</feature>
<name>A0A2S2BVT8_9NOCA</name>
<dbReference type="OrthoDB" id="4929862at2"/>
<dbReference type="Gene3D" id="1.10.10.10">
    <property type="entry name" value="Winged helix-like DNA-binding domain superfamily/Winged helix DNA-binding domain"/>
    <property type="match status" value="1"/>
</dbReference>
<keyword evidence="2" id="KW-0418">Kinase</keyword>
<gene>
    <name evidence="6" type="ORF">CBI38_15160</name>
</gene>
<keyword evidence="4" id="KW-0804">Transcription</keyword>
<dbReference type="Pfam" id="PF13185">
    <property type="entry name" value="GAF_2"/>
    <property type="match status" value="1"/>
</dbReference>